<evidence type="ECO:0000256" key="10">
    <source>
        <dbReference type="SAM" id="Phobius"/>
    </source>
</evidence>
<keyword evidence="7 10" id="KW-1133">Transmembrane helix</keyword>
<keyword evidence="4" id="KW-0813">Transport</keyword>
<evidence type="ECO:0000256" key="3">
    <source>
        <dbReference type="ARBA" id="ARBA00012595"/>
    </source>
</evidence>
<feature type="transmembrane region" description="Helical" evidence="10">
    <location>
        <begin position="130"/>
        <end position="155"/>
    </location>
</feature>
<dbReference type="Pfam" id="PF13620">
    <property type="entry name" value="CarboxypepD_reg"/>
    <property type="match status" value="3"/>
</dbReference>
<evidence type="ECO:0000256" key="4">
    <source>
        <dbReference type="ARBA" id="ARBA00022448"/>
    </source>
</evidence>
<keyword evidence="6 10" id="KW-0812">Transmembrane</keyword>
<dbReference type="EMBL" id="BAAANY010000007">
    <property type="protein sequence ID" value="GAA1669619.1"/>
    <property type="molecule type" value="Genomic_DNA"/>
</dbReference>
<keyword evidence="13" id="KW-1185">Reference proteome</keyword>
<evidence type="ECO:0000313" key="13">
    <source>
        <dbReference type="Proteomes" id="UP001500618"/>
    </source>
</evidence>
<dbReference type="InterPro" id="IPR008969">
    <property type="entry name" value="CarboxyPept-like_regulatory"/>
</dbReference>
<dbReference type="SUPFAM" id="SSF49464">
    <property type="entry name" value="Carboxypeptidase regulatory domain-like"/>
    <property type="match status" value="1"/>
</dbReference>
<evidence type="ECO:0000256" key="7">
    <source>
        <dbReference type="ARBA" id="ARBA00022989"/>
    </source>
</evidence>
<dbReference type="SUPFAM" id="SSF49478">
    <property type="entry name" value="Cna protein B-type domain"/>
    <property type="match status" value="1"/>
</dbReference>
<feature type="transmembrane region" description="Helical" evidence="10">
    <location>
        <begin position="73"/>
        <end position="92"/>
    </location>
</feature>
<dbReference type="InterPro" id="IPR036259">
    <property type="entry name" value="MFS_trans_sf"/>
</dbReference>
<dbReference type="Gene3D" id="2.60.40.1120">
    <property type="entry name" value="Carboxypeptidase-like, regulatory domain"/>
    <property type="match status" value="2"/>
</dbReference>
<evidence type="ECO:0000256" key="9">
    <source>
        <dbReference type="ARBA" id="ARBA00030238"/>
    </source>
</evidence>
<keyword evidence="5" id="KW-1003">Cell membrane</keyword>
<dbReference type="PROSITE" id="PS50850">
    <property type="entry name" value="MFS"/>
    <property type="match status" value="1"/>
</dbReference>
<feature type="transmembrane region" description="Helical" evidence="10">
    <location>
        <begin position="447"/>
        <end position="468"/>
    </location>
</feature>
<feature type="transmembrane region" description="Helical" evidence="10">
    <location>
        <begin position="399"/>
        <end position="416"/>
    </location>
</feature>
<comment type="caution">
    <text evidence="12">The sequence shown here is derived from an EMBL/GenBank/DDBJ whole genome shotgun (WGS) entry which is preliminary data.</text>
</comment>
<feature type="transmembrane region" description="Helical" evidence="10">
    <location>
        <begin position="488"/>
        <end position="507"/>
    </location>
</feature>
<dbReference type="InterPro" id="IPR013784">
    <property type="entry name" value="Carb-bd-like_fold"/>
</dbReference>
<dbReference type="EC" id="3.2.1.1" evidence="3"/>
<evidence type="ECO:0000313" key="12">
    <source>
        <dbReference type="EMBL" id="GAA1669619.1"/>
    </source>
</evidence>
<dbReference type="SUPFAM" id="SSF49452">
    <property type="entry name" value="Starch-binding domain-like"/>
    <property type="match status" value="1"/>
</dbReference>
<dbReference type="Pfam" id="PF07690">
    <property type="entry name" value="MFS_1"/>
    <property type="match status" value="1"/>
</dbReference>
<feature type="domain" description="Major facilitator superfamily (MFS) profile" evidence="11">
    <location>
        <begin position="32"/>
        <end position="570"/>
    </location>
</feature>
<feature type="transmembrane region" description="Helical" evidence="10">
    <location>
        <begin position="303"/>
        <end position="331"/>
    </location>
</feature>
<dbReference type="InterPro" id="IPR020846">
    <property type="entry name" value="MFS_dom"/>
</dbReference>
<dbReference type="PANTHER" id="PTHR42718:SF46">
    <property type="entry name" value="BLR6921 PROTEIN"/>
    <property type="match status" value="1"/>
</dbReference>
<evidence type="ECO:0000256" key="2">
    <source>
        <dbReference type="ARBA" id="ARBA00004651"/>
    </source>
</evidence>
<dbReference type="InterPro" id="IPR013783">
    <property type="entry name" value="Ig-like_fold"/>
</dbReference>
<protein>
    <recommendedName>
        <fullName evidence="3">alpha-amylase</fullName>
        <ecNumber evidence="3">3.2.1.1</ecNumber>
    </recommendedName>
    <alternativeName>
        <fullName evidence="9">1,4-alpha-D-glucan glucanohydrolase</fullName>
    </alternativeName>
</protein>
<dbReference type="PANTHER" id="PTHR42718">
    <property type="entry name" value="MAJOR FACILITATOR SUPERFAMILY MULTIDRUG TRANSPORTER MFSC"/>
    <property type="match status" value="1"/>
</dbReference>
<dbReference type="RefSeq" id="WP_425551904.1">
    <property type="nucleotide sequence ID" value="NZ_BAAANY010000007.1"/>
</dbReference>
<comment type="catalytic activity">
    <reaction evidence="1">
        <text>Endohydrolysis of (1-&gt;4)-alpha-D-glucosidic linkages in polysaccharides containing three or more (1-&gt;4)-alpha-linked D-glucose units.</text>
        <dbReference type="EC" id="3.2.1.1"/>
    </reaction>
</comment>
<sequence length="880" mass="91519">MAVEDQQIQAAGSKHRGPRRIEELGPHYKWIALSNTTLGILMATINSSIVLIALPDIFRGININPLEGGNSNYLLWMIMGFLVVTAVLVVGFGRLGDMYGRVRMYNIGFAVFSISSVFLAVTWMTGPAAAWWLIGWRIVQGIGGAFLFANSSAILTDAFPVNQRGMALGINGVAAISGSFIGLVIGGVLAPINWHLIFLVSVPVGIFGTIWAYLKLHDTSERRRAKMDWWGNITFAVGLIALLVGITGGIQPYGGHTMGWTNPQVLAPLIGGAILLAIFGYIETKVEAPLFNLSLFRIRAFAFGNIANLLASLARGGLQFIMIIWLQGIWLPQHGFSFAETPLWAGIAMLPLTVGFLISAPVSGIISDRIGSRWLTTGGLALTAVTFFLLAYIPVNFEYWQFAVLLFFNGIGMGLFSSPNRADVMNALPANSRGAGAGMTATFQNSAMVLSIGVFFSLIIAGLSQHLPAAMNAGLQAHGVSAGDATRIAGLPAVAVLFAAFLGYNPIQQLLGPVLNMLPHAQAAFLTGRGFFPQLISGPFSDGLTAAFWFAIVGCLIAAVASWLAAPSRRSRKIGVESLGAELAEVAGEPATDMQSNLLPQQTNGAHAAVNGRIQHNAVMTPDPGVSLAGSVRTPAGAPVTSAVVTVTGVDGGQIGRAQVDPTGAYAVTGLRPGPYTLIGTAPGFRPEAVAVVVRSDVPVRRDFVLAGNGSLSGVVRASSGQPVLGAAVLAINSDGDVLSQAVTDEVGHFAINGLPAGDLTVTVNAEHFQPVAAAVQVTLGQPAVLDLRIAPVGGLAGLVSAPGGGTVEGAVVTVIDPAGQVIGTARTNADGSYRIPDVPSGDYTVVANLYQPAVATIHVNGGLTSADLAFAAPAQPIRG</sequence>
<dbReference type="InterPro" id="IPR011701">
    <property type="entry name" value="MFS"/>
</dbReference>
<dbReference type="Gene3D" id="1.20.1720.10">
    <property type="entry name" value="Multidrug resistance protein D"/>
    <property type="match status" value="1"/>
</dbReference>
<feature type="transmembrane region" description="Helical" evidence="10">
    <location>
        <begin position="30"/>
        <end position="53"/>
    </location>
</feature>
<feature type="transmembrane region" description="Helical" evidence="10">
    <location>
        <begin position="374"/>
        <end position="393"/>
    </location>
</feature>
<dbReference type="CDD" id="cd17321">
    <property type="entry name" value="MFS_MMR_MDR_like"/>
    <property type="match status" value="1"/>
</dbReference>
<gene>
    <name evidence="12" type="ORF">GCM10009765_18870</name>
</gene>
<evidence type="ECO:0000256" key="5">
    <source>
        <dbReference type="ARBA" id="ARBA00022475"/>
    </source>
</evidence>
<evidence type="ECO:0000256" key="1">
    <source>
        <dbReference type="ARBA" id="ARBA00000548"/>
    </source>
</evidence>
<accession>A0ABP4SGH4</accession>
<proteinExistence type="predicted"/>
<dbReference type="Gene3D" id="1.20.1250.20">
    <property type="entry name" value="MFS general substrate transporter like domains"/>
    <property type="match status" value="1"/>
</dbReference>
<dbReference type="SUPFAM" id="SSF103473">
    <property type="entry name" value="MFS general substrate transporter"/>
    <property type="match status" value="1"/>
</dbReference>
<feature type="transmembrane region" description="Helical" evidence="10">
    <location>
        <begin position="265"/>
        <end position="282"/>
    </location>
</feature>
<evidence type="ECO:0000256" key="6">
    <source>
        <dbReference type="ARBA" id="ARBA00022692"/>
    </source>
</evidence>
<feature type="transmembrane region" description="Helical" evidence="10">
    <location>
        <begin position="196"/>
        <end position="214"/>
    </location>
</feature>
<evidence type="ECO:0000259" key="11">
    <source>
        <dbReference type="PROSITE" id="PS50850"/>
    </source>
</evidence>
<keyword evidence="8 10" id="KW-0472">Membrane</keyword>
<evidence type="ECO:0000256" key="8">
    <source>
        <dbReference type="ARBA" id="ARBA00023136"/>
    </source>
</evidence>
<comment type="subcellular location">
    <subcellularLocation>
        <location evidence="2">Cell membrane</location>
        <topology evidence="2">Multi-pass membrane protein</topology>
    </subcellularLocation>
</comment>
<feature type="transmembrane region" description="Helical" evidence="10">
    <location>
        <begin position="514"/>
        <end position="532"/>
    </location>
</feature>
<dbReference type="Proteomes" id="UP001500618">
    <property type="component" value="Unassembled WGS sequence"/>
</dbReference>
<feature type="transmembrane region" description="Helical" evidence="10">
    <location>
        <begin position="544"/>
        <end position="566"/>
    </location>
</feature>
<organism evidence="12 13">
    <name type="scientific">Fodinicola feengrottensis</name>
    <dbReference type="NCBI Taxonomy" id="435914"/>
    <lineage>
        <taxon>Bacteria</taxon>
        <taxon>Bacillati</taxon>
        <taxon>Actinomycetota</taxon>
        <taxon>Actinomycetes</taxon>
        <taxon>Mycobacteriales</taxon>
        <taxon>Fodinicola</taxon>
    </lineage>
</organism>
<reference evidence="13" key="1">
    <citation type="journal article" date="2019" name="Int. J. Syst. Evol. Microbiol.">
        <title>The Global Catalogue of Microorganisms (GCM) 10K type strain sequencing project: providing services to taxonomists for standard genome sequencing and annotation.</title>
        <authorList>
            <consortium name="The Broad Institute Genomics Platform"/>
            <consortium name="The Broad Institute Genome Sequencing Center for Infectious Disease"/>
            <person name="Wu L."/>
            <person name="Ma J."/>
        </authorList>
    </citation>
    <scope>NUCLEOTIDE SEQUENCE [LARGE SCALE GENOMIC DNA]</scope>
    <source>
        <strain evidence="13">JCM 14718</strain>
    </source>
</reference>
<feature type="transmembrane region" description="Helical" evidence="10">
    <location>
        <begin position="235"/>
        <end position="253"/>
    </location>
</feature>
<feature type="transmembrane region" description="Helical" evidence="10">
    <location>
        <begin position="167"/>
        <end position="190"/>
    </location>
</feature>
<feature type="transmembrane region" description="Helical" evidence="10">
    <location>
        <begin position="343"/>
        <end position="362"/>
    </location>
</feature>
<dbReference type="Gene3D" id="2.60.40.10">
    <property type="entry name" value="Immunoglobulins"/>
    <property type="match status" value="1"/>
</dbReference>
<feature type="transmembrane region" description="Helical" evidence="10">
    <location>
        <begin position="104"/>
        <end position="124"/>
    </location>
</feature>
<name>A0ABP4SGH4_9ACTN</name>